<proteinExistence type="predicted"/>
<evidence type="ECO:0000313" key="2">
    <source>
        <dbReference type="Proteomes" id="UP001155840"/>
    </source>
</evidence>
<keyword evidence="2" id="KW-1185">Reference proteome</keyword>
<gene>
    <name evidence="1" type="ORF">G8E10_08740</name>
</gene>
<dbReference type="RefSeq" id="WP_110801544.1">
    <property type="nucleotide sequence ID" value="NZ_JAANCM010000003.1"/>
</dbReference>
<accession>A0AA44CBY1</accession>
<protein>
    <submittedName>
        <fullName evidence="1">Uncharacterized protein</fullName>
    </submittedName>
</protein>
<dbReference type="Proteomes" id="UP001155840">
    <property type="component" value="Unassembled WGS sequence"/>
</dbReference>
<organism evidence="1 2">
    <name type="scientific">Ferranicluibacter rubi</name>
    <dbReference type="NCBI Taxonomy" id="2715133"/>
    <lineage>
        <taxon>Bacteria</taxon>
        <taxon>Pseudomonadati</taxon>
        <taxon>Pseudomonadota</taxon>
        <taxon>Alphaproteobacteria</taxon>
        <taxon>Hyphomicrobiales</taxon>
        <taxon>Rhizobiaceae</taxon>
        <taxon>Ferranicluibacter</taxon>
    </lineage>
</organism>
<name>A0AA44CBY1_9HYPH</name>
<sequence>MGEAKMDTEELQALRETHRRWLTKLKILDKPWLVLGSAPHPTLPPDIVAHCARMDVNNAGKTANMLGLPAADVTFRKRKKSWEEHPDVRTRGLLWLHTRPLWVMRLKLLMKPSVRYHSLMRATKEEREAIVEHMCGGLPGDIGETGHVTNGVAALCYALFVGVPSVTLAGFSLTVMGHSYNEKGSTRRQIAEDTYVLSKLRERPDVFTTEQGLSDSIGIRHVYGLQDILEIPRADCSRSLTGRH</sequence>
<comment type="caution">
    <text evidence="1">The sequence shown here is derived from an EMBL/GenBank/DDBJ whole genome shotgun (WGS) entry which is preliminary data.</text>
</comment>
<dbReference type="EMBL" id="JAANCM010000003">
    <property type="protein sequence ID" value="NHT75831.1"/>
    <property type="molecule type" value="Genomic_DNA"/>
</dbReference>
<dbReference type="AlphaFoldDB" id="A0AA44CBY1"/>
<evidence type="ECO:0000313" key="1">
    <source>
        <dbReference type="EMBL" id="NHT75831.1"/>
    </source>
</evidence>
<reference evidence="1" key="1">
    <citation type="submission" date="2020-03" db="EMBL/GenBank/DDBJ databases">
        <title>Ferranicluibacter endophyticum gen. nov., sp. nov., a new genus isolated from Rubus ulmifolius Schott. stem.</title>
        <authorList>
            <person name="Roca-Couso R."/>
            <person name="Flores-Felix J.D."/>
            <person name="Igual J.M."/>
            <person name="Rivas R."/>
        </authorList>
    </citation>
    <scope>NUCLEOTIDE SEQUENCE</scope>
    <source>
        <strain evidence="1">CRRU44</strain>
    </source>
</reference>